<proteinExistence type="predicted"/>
<sequence>MRRPSPCQPARASQLTSTGVSAAAGGERQRTPQRSAGPGAPLSIQADPVSPPSAGKQRSSATWSWGSGARLVRPVSSPGSGTSSPLPSPERANAGLRSPLPAIGTASSPQLLSEQLARQPSPRAGAAMGAITPPSGSSKHLPRHSPTPSAPDDGAVEGAQADARLLTCETGADSEEDNLETLPERSAREAGELGLSVLGISMGELLKGQLAYEVDQSRLRAAFECLESSLRKLAATNFGLLSRLRSPPAPLLHVLEPVLLMLRLDLPSPAAPPAEPSLVCPVASWPTASVLLSEAVDSPIIQQLHRFPLSALDPELVELLDPYFAIFSHAKARKTAGILSHLWSWVSAVGVIGDSPFAALPDEGAGLRRSSSSISSPLYSPNPLATSTPTTPSPSRVASSVNLSALEDLSNHSNLSATSATVPISSEMQDQLSSLKPRAVDSPPLIMERRNSFGSGLNLQANPSPQRFHSSLPPALRELDEIQRHSAPKPQRLSYANAKPEAKCEARPKDQPPAGREREDDDDQCCAAGCAKPAFGDLQPLKFLGAGAFANVFMCRDMRTGQVYALKSILKALVIKNNKQHQVMSERAALEGARHPCIVELVATYADKQQLYLLMEISLGGELFALLSQVGVIAEAQARYYAASLTLALGHLHSMGYMYRDVKPENLLLTAAGRLKLCDLGIAKRAELGWTLVGTPDYTAPEVILGKGATRAVDWWQLGILVFEMVTGSLPFEAADGKDASLFRLIARGVYTWPAPRPAADGTCSRSSDIESIVSQLLRHGLPGREASTPTMASAAQLRLGSGIGDMCDVQAHPWWEGLDWLALEAGLLPPPFIPQLASDDDDSNFGPLESRGEPVLDSPEYDIGAWDAFFEGW</sequence>
<feature type="domain" description="Protein kinase" evidence="8">
    <location>
        <begin position="538"/>
        <end position="816"/>
    </location>
</feature>
<keyword evidence="3 6" id="KW-0547">Nucleotide-binding</keyword>
<dbReference type="Gene3D" id="1.10.510.10">
    <property type="entry name" value="Transferase(Phosphotransferase) domain 1"/>
    <property type="match status" value="1"/>
</dbReference>
<keyword evidence="5 6" id="KW-0067">ATP-binding</keyword>
<name>A0A7S3S875_EMIHU</name>
<feature type="region of interest" description="Disordered" evidence="7">
    <location>
        <begin position="485"/>
        <end position="523"/>
    </location>
</feature>
<feature type="compositionally biased region" description="Polar residues" evidence="7">
    <location>
        <begin position="105"/>
        <end position="118"/>
    </location>
</feature>
<dbReference type="GO" id="GO:0004691">
    <property type="term" value="F:cAMP-dependent protein kinase activity"/>
    <property type="evidence" value="ECO:0007669"/>
    <property type="project" value="TreeGrafter"/>
</dbReference>
<feature type="compositionally biased region" description="Polar residues" evidence="7">
    <location>
        <begin position="11"/>
        <end position="20"/>
    </location>
</feature>
<dbReference type="GO" id="GO:0005524">
    <property type="term" value="F:ATP binding"/>
    <property type="evidence" value="ECO:0007669"/>
    <property type="project" value="UniProtKB-UniRule"/>
</dbReference>
<feature type="domain" description="AGC-kinase C-terminal" evidence="9">
    <location>
        <begin position="817"/>
        <end position="874"/>
    </location>
</feature>
<dbReference type="SUPFAM" id="SSF56112">
    <property type="entry name" value="Protein kinase-like (PK-like)"/>
    <property type="match status" value="1"/>
</dbReference>
<keyword evidence="1" id="KW-0723">Serine/threonine-protein kinase</keyword>
<dbReference type="EMBL" id="HBIR01021071">
    <property type="protein sequence ID" value="CAE0547142.1"/>
    <property type="molecule type" value="Transcribed_RNA"/>
</dbReference>
<dbReference type="Gene3D" id="1.20.920.60">
    <property type="match status" value="1"/>
</dbReference>
<dbReference type="PANTHER" id="PTHR24353">
    <property type="entry name" value="CYCLIC NUCLEOTIDE-DEPENDENT PROTEIN KINASE"/>
    <property type="match status" value="1"/>
</dbReference>
<feature type="binding site" evidence="6">
    <location>
        <position position="576"/>
    </location>
    <ligand>
        <name>ATP</name>
        <dbReference type="ChEBI" id="CHEBI:30616"/>
    </ligand>
</feature>
<dbReference type="Pfam" id="PF00069">
    <property type="entry name" value="Pkinase"/>
    <property type="match status" value="1"/>
</dbReference>
<dbReference type="Gene3D" id="3.30.200.20">
    <property type="entry name" value="Phosphorylase Kinase, domain 1"/>
    <property type="match status" value="1"/>
</dbReference>
<dbReference type="InterPro" id="IPR008271">
    <property type="entry name" value="Ser/Thr_kinase_AS"/>
</dbReference>
<dbReference type="GO" id="GO:0005952">
    <property type="term" value="C:cAMP-dependent protein kinase complex"/>
    <property type="evidence" value="ECO:0007669"/>
    <property type="project" value="TreeGrafter"/>
</dbReference>
<evidence type="ECO:0000256" key="1">
    <source>
        <dbReference type="ARBA" id="ARBA00022527"/>
    </source>
</evidence>
<feature type="region of interest" description="Disordered" evidence="7">
    <location>
        <begin position="1"/>
        <end position="155"/>
    </location>
</feature>
<dbReference type="PANTHER" id="PTHR24353:SF37">
    <property type="entry name" value="CAMP-DEPENDENT PROTEIN KINASE CATALYTIC SUBUNIT PRKX"/>
    <property type="match status" value="1"/>
</dbReference>
<feature type="compositionally biased region" description="Polar residues" evidence="7">
    <location>
        <begin position="56"/>
        <end position="65"/>
    </location>
</feature>
<keyword evidence="4" id="KW-0418">Kinase</keyword>
<feature type="compositionally biased region" description="Basic and acidic residues" evidence="7">
    <location>
        <begin position="500"/>
        <end position="518"/>
    </location>
</feature>
<protein>
    <recommendedName>
        <fullName evidence="11">Protein kinase domain-containing protein</fullName>
    </recommendedName>
</protein>
<keyword evidence="2" id="KW-0808">Transferase</keyword>
<dbReference type="PROSITE" id="PS00107">
    <property type="entry name" value="PROTEIN_KINASE_ATP"/>
    <property type="match status" value="1"/>
</dbReference>
<gene>
    <name evidence="10" type="ORF">EHUX00137_LOCUS16034</name>
</gene>
<evidence type="ECO:0000259" key="9">
    <source>
        <dbReference type="PROSITE" id="PS51285"/>
    </source>
</evidence>
<dbReference type="InterPro" id="IPR011009">
    <property type="entry name" value="Kinase-like_dom_sf"/>
</dbReference>
<dbReference type="InterPro" id="IPR000719">
    <property type="entry name" value="Prot_kinase_dom"/>
</dbReference>
<reference evidence="10" key="1">
    <citation type="submission" date="2021-01" db="EMBL/GenBank/DDBJ databases">
        <authorList>
            <person name="Corre E."/>
            <person name="Pelletier E."/>
            <person name="Niang G."/>
            <person name="Scheremetjew M."/>
            <person name="Finn R."/>
            <person name="Kale V."/>
            <person name="Holt S."/>
            <person name="Cochrane G."/>
            <person name="Meng A."/>
            <person name="Brown T."/>
            <person name="Cohen L."/>
        </authorList>
    </citation>
    <scope>NUCLEOTIDE SEQUENCE</scope>
    <source>
        <strain evidence="10">379</strain>
    </source>
</reference>
<dbReference type="AlphaFoldDB" id="A0A7S3S875"/>
<evidence type="ECO:0008006" key="11">
    <source>
        <dbReference type="Google" id="ProtNLM"/>
    </source>
</evidence>
<evidence type="ECO:0000259" key="8">
    <source>
        <dbReference type="PROSITE" id="PS50011"/>
    </source>
</evidence>
<evidence type="ECO:0000256" key="4">
    <source>
        <dbReference type="ARBA" id="ARBA00022777"/>
    </source>
</evidence>
<dbReference type="SMART" id="SM00220">
    <property type="entry name" value="S_TKc"/>
    <property type="match status" value="1"/>
</dbReference>
<evidence type="ECO:0000256" key="5">
    <source>
        <dbReference type="ARBA" id="ARBA00022840"/>
    </source>
</evidence>
<organism evidence="10">
    <name type="scientific">Emiliania huxleyi</name>
    <name type="common">Coccolithophore</name>
    <name type="synonym">Pontosphaera huxleyi</name>
    <dbReference type="NCBI Taxonomy" id="2903"/>
    <lineage>
        <taxon>Eukaryota</taxon>
        <taxon>Haptista</taxon>
        <taxon>Haptophyta</taxon>
        <taxon>Prymnesiophyceae</taxon>
        <taxon>Isochrysidales</taxon>
        <taxon>Noelaerhabdaceae</taxon>
        <taxon>Emiliania</taxon>
    </lineage>
</organism>
<feature type="region of interest" description="Disordered" evidence="7">
    <location>
        <begin position="371"/>
        <end position="398"/>
    </location>
</feature>
<dbReference type="PROSITE" id="PS00108">
    <property type="entry name" value="PROTEIN_KINASE_ST"/>
    <property type="match status" value="1"/>
</dbReference>
<accession>A0A7S3S875</accession>
<dbReference type="InterPro" id="IPR017441">
    <property type="entry name" value="Protein_kinase_ATP_BS"/>
</dbReference>
<dbReference type="InterPro" id="IPR000961">
    <property type="entry name" value="AGC-kinase_C"/>
</dbReference>
<dbReference type="PROSITE" id="PS51285">
    <property type="entry name" value="AGC_KINASE_CTER"/>
    <property type="match status" value="1"/>
</dbReference>
<evidence type="ECO:0000256" key="2">
    <source>
        <dbReference type="ARBA" id="ARBA00022679"/>
    </source>
</evidence>
<evidence type="ECO:0000256" key="3">
    <source>
        <dbReference type="ARBA" id="ARBA00022741"/>
    </source>
</evidence>
<evidence type="ECO:0000256" key="6">
    <source>
        <dbReference type="PROSITE-ProRule" id="PRU10141"/>
    </source>
</evidence>
<dbReference type="PROSITE" id="PS50011">
    <property type="entry name" value="PROTEIN_KINASE_DOM"/>
    <property type="match status" value="1"/>
</dbReference>
<feature type="compositionally biased region" description="Low complexity" evidence="7">
    <location>
        <begin position="74"/>
        <end position="85"/>
    </location>
</feature>
<evidence type="ECO:0000313" key="10">
    <source>
        <dbReference type="EMBL" id="CAE0547142.1"/>
    </source>
</evidence>
<evidence type="ECO:0000256" key="7">
    <source>
        <dbReference type="SAM" id="MobiDB-lite"/>
    </source>
</evidence>
<feature type="compositionally biased region" description="Low complexity" evidence="7">
    <location>
        <begin position="371"/>
        <end position="395"/>
    </location>
</feature>